<organism evidence="8 9">
    <name type="scientific">Fischerella thermalis JSC-11</name>
    <dbReference type="NCBI Taxonomy" id="741277"/>
    <lineage>
        <taxon>Bacteria</taxon>
        <taxon>Bacillati</taxon>
        <taxon>Cyanobacteriota</taxon>
        <taxon>Cyanophyceae</taxon>
        <taxon>Nostocales</taxon>
        <taxon>Hapalosiphonaceae</taxon>
        <taxon>Fischerella</taxon>
    </lineage>
</organism>
<gene>
    <name evidence="8" type="ORF">FJSC11DRAFT_4360</name>
</gene>
<feature type="domain" description="Probable transposase IS891/IS1136/IS1341" evidence="6">
    <location>
        <begin position="161"/>
        <end position="268"/>
    </location>
</feature>
<evidence type="ECO:0000259" key="7">
    <source>
        <dbReference type="Pfam" id="PF07282"/>
    </source>
</evidence>
<dbReference type="NCBIfam" id="TIGR01766">
    <property type="entry name" value="IS200/IS605 family accessory protein TnpB-like domain"/>
    <property type="match status" value="1"/>
</dbReference>
<dbReference type="PANTHER" id="PTHR30405">
    <property type="entry name" value="TRANSPOSASE"/>
    <property type="match status" value="1"/>
</dbReference>
<keyword evidence="3" id="KW-0815">Transposition</keyword>
<comment type="similarity">
    <text evidence="2">In the N-terminal section; belongs to the transposase 2 family.</text>
</comment>
<keyword evidence="4" id="KW-0238">DNA-binding</keyword>
<feature type="domain" description="Cas12f1-like TNB" evidence="7">
    <location>
        <begin position="293"/>
        <end position="358"/>
    </location>
</feature>
<protein>
    <submittedName>
        <fullName evidence="8">Transposase, IS605 OrfB family</fullName>
    </submittedName>
</protein>
<dbReference type="GO" id="GO:0032196">
    <property type="term" value="P:transposition"/>
    <property type="evidence" value="ECO:0007669"/>
    <property type="project" value="UniProtKB-KW"/>
</dbReference>
<dbReference type="InterPro" id="IPR001959">
    <property type="entry name" value="Transposase"/>
</dbReference>
<dbReference type="InterPro" id="IPR010095">
    <property type="entry name" value="Cas12f1-like_TNB"/>
</dbReference>
<comment type="similarity">
    <text evidence="1">In the C-terminal section; belongs to the transposase 35 family.</text>
</comment>
<reference evidence="8 9" key="1">
    <citation type="submission" date="2011-09" db="EMBL/GenBank/DDBJ databases">
        <title>The draft genome of Fischerella sp. JSC-11.</title>
        <authorList>
            <consortium name="US DOE Joint Genome Institute (JGI-PGF)"/>
            <person name="Lucas S."/>
            <person name="Han J."/>
            <person name="Lapidus A."/>
            <person name="Cheng J.-F."/>
            <person name="Goodwin L."/>
            <person name="Pitluck S."/>
            <person name="Peters L."/>
            <person name="Land M.L."/>
            <person name="Hauser L."/>
            <person name="Sarkisova S."/>
            <person name="Bryant D.A."/>
            <person name="Brown I."/>
            <person name="Woyke T.J."/>
        </authorList>
    </citation>
    <scope>NUCLEOTIDE SEQUENCE [LARGE SCALE GENOMIC DNA]</scope>
    <source>
        <strain evidence="8 9">JSC-11</strain>
    </source>
</reference>
<evidence type="ECO:0000256" key="1">
    <source>
        <dbReference type="ARBA" id="ARBA00008761"/>
    </source>
</evidence>
<evidence type="ECO:0000313" key="8">
    <source>
        <dbReference type="EMBL" id="EHC08696.1"/>
    </source>
</evidence>
<dbReference type="NCBIfam" id="NF040570">
    <property type="entry name" value="guided_TnpB"/>
    <property type="match status" value="1"/>
</dbReference>
<dbReference type="PANTHER" id="PTHR30405:SF11">
    <property type="entry name" value="RNA-GUIDED DNA ENDONUCLEASE RV2885C-RELATED"/>
    <property type="match status" value="1"/>
</dbReference>
<comment type="caution">
    <text evidence="8">The sequence shown here is derived from an EMBL/GenBank/DDBJ whole genome shotgun (WGS) entry which is preliminary data.</text>
</comment>
<name>G6FZR1_9CYAN</name>
<sequence length="436" mass="49335">MEQVLTLVCKLNPSQKQAEEIELVLAAFASACNYANQKVKPQITSKMTIQNLVYNEIRALFGLSANLAVRACARVGANRKTAKLKNKPVKAFKPTSADYDARIFSFREKDWTVSLTLMNGREHIKIDAGNYQRGKLKGKKPTSAQLCKHRDGNYYIHIQIKDEAPEPIKSNNVIGVDFGRRDIAVTSNGDKWDGKQINDVRDKFSRVRSSLQKKATKGTRSTRRRVRQILQRLSGKERRFQQWLNHNISKSIIQDALKNNAAVAIEDLTGIRERTNQKPRNKTERRRSNCWSFYQLRSFLEYKGIQFGVEIIAVPPAWTSQTCHQCLHIGLRSGKRFKCTNEACSWSGDADYNGSKNISAIGAVFVNQPRGSNYLCCNLSTDSSGLLKARTVPDKGSVWVVYPVLPHHKLSQSHELLLNVARLTPDFCVQRGYCKC</sequence>
<dbReference type="PATRIC" id="fig|741277.3.peg.3882"/>
<keyword evidence="5" id="KW-0233">DNA recombination</keyword>
<dbReference type="RefSeq" id="WP_009459969.1">
    <property type="nucleotide sequence ID" value="NZ_AGIZ01000017.1"/>
</dbReference>
<dbReference type="Pfam" id="PF07282">
    <property type="entry name" value="Cas12f1-like_TNB"/>
    <property type="match status" value="1"/>
</dbReference>
<dbReference type="AlphaFoldDB" id="G6FZR1"/>
<evidence type="ECO:0000256" key="2">
    <source>
        <dbReference type="ARBA" id="ARBA00011044"/>
    </source>
</evidence>
<keyword evidence="9" id="KW-1185">Reference proteome</keyword>
<dbReference type="Proteomes" id="UP000004344">
    <property type="component" value="Unassembled WGS sequence"/>
</dbReference>
<accession>G6FZR1</accession>
<proteinExistence type="inferred from homology"/>
<dbReference type="GO" id="GO:0006310">
    <property type="term" value="P:DNA recombination"/>
    <property type="evidence" value="ECO:0007669"/>
    <property type="project" value="UniProtKB-KW"/>
</dbReference>
<dbReference type="EMBL" id="AGIZ01000017">
    <property type="protein sequence ID" value="EHC08696.1"/>
    <property type="molecule type" value="Genomic_DNA"/>
</dbReference>
<evidence type="ECO:0000256" key="3">
    <source>
        <dbReference type="ARBA" id="ARBA00022578"/>
    </source>
</evidence>
<evidence type="ECO:0000259" key="6">
    <source>
        <dbReference type="Pfam" id="PF01385"/>
    </source>
</evidence>
<evidence type="ECO:0000313" key="9">
    <source>
        <dbReference type="Proteomes" id="UP000004344"/>
    </source>
</evidence>
<dbReference type="Pfam" id="PF01385">
    <property type="entry name" value="OrfB_IS605"/>
    <property type="match status" value="1"/>
</dbReference>
<evidence type="ECO:0000256" key="4">
    <source>
        <dbReference type="ARBA" id="ARBA00023125"/>
    </source>
</evidence>
<evidence type="ECO:0000256" key="5">
    <source>
        <dbReference type="ARBA" id="ARBA00023172"/>
    </source>
</evidence>
<dbReference type="GO" id="GO:0003677">
    <property type="term" value="F:DNA binding"/>
    <property type="evidence" value="ECO:0007669"/>
    <property type="project" value="UniProtKB-KW"/>
</dbReference>
<dbReference type="GeneID" id="35799866"/>
<dbReference type="InterPro" id="IPR051399">
    <property type="entry name" value="RNA-guided_DNA_endo/Transpos"/>
</dbReference>